<feature type="region of interest" description="Disordered" evidence="1">
    <location>
        <begin position="421"/>
        <end position="484"/>
    </location>
</feature>
<reference evidence="2 3" key="1">
    <citation type="journal article" date="2023" name="G3 (Bethesda)">
        <title>A chromosome-length genome assembly and annotation of blackberry (Rubus argutus, cv. 'Hillquist').</title>
        <authorList>
            <person name="Bruna T."/>
            <person name="Aryal R."/>
            <person name="Dudchenko O."/>
            <person name="Sargent D.J."/>
            <person name="Mead D."/>
            <person name="Buti M."/>
            <person name="Cavallini A."/>
            <person name="Hytonen T."/>
            <person name="Andres J."/>
            <person name="Pham M."/>
            <person name="Weisz D."/>
            <person name="Mascagni F."/>
            <person name="Usai G."/>
            <person name="Natali L."/>
            <person name="Bassil N."/>
            <person name="Fernandez G.E."/>
            <person name="Lomsadze A."/>
            <person name="Armour M."/>
            <person name="Olukolu B."/>
            <person name="Poorten T."/>
            <person name="Britton C."/>
            <person name="Davik J."/>
            <person name="Ashrafi H."/>
            <person name="Aiden E.L."/>
            <person name="Borodovsky M."/>
            <person name="Worthington M."/>
        </authorList>
    </citation>
    <scope>NUCLEOTIDE SEQUENCE [LARGE SCALE GENOMIC DNA]</scope>
    <source>
        <strain evidence="2">PI 553951</strain>
    </source>
</reference>
<evidence type="ECO:0000256" key="1">
    <source>
        <dbReference type="SAM" id="MobiDB-lite"/>
    </source>
</evidence>
<proteinExistence type="predicted"/>
<dbReference type="PANTHER" id="PTHR35505:SF5">
    <property type="entry name" value="SUBSTRATE CARRIER FAMILY PROTEIN"/>
    <property type="match status" value="1"/>
</dbReference>
<evidence type="ECO:0000313" key="2">
    <source>
        <dbReference type="EMBL" id="KAK9947918.1"/>
    </source>
</evidence>
<dbReference type="EMBL" id="JBEDUW010000001">
    <property type="protein sequence ID" value="KAK9947918.1"/>
    <property type="molecule type" value="Genomic_DNA"/>
</dbReference>
<sequence length="484" mass="55086">MVPALIDYTDSSDRDISNPQISQNKLTPSIQSVVDELHRENPDFSHLIRNFYQLMQARVDPPLESIWIYTALIFRSRNQPKDDVLDRISAAKDLFQLVSACSAPCSSSKSIALLAPVVRLVYDVVVESFNRDLALKREKKVMKEVKKLMGVILGFINVCCSTKELGLEDPLINSNSGWSFQCLSCVWLNRNEVVGNLLPLVSKDVLGGLSDRDGDVNYLAGVVIAEVFLLKLCLNCKAGTSREEFETELRTWAIASITGFQNIYLFEVLLRMLLEKTLPVTSLLSLEDEVLLRKVLYDATVLVEYSFLNSEKAIHISAEHMKIIAMRRLILAHEAVEYFREHGDQRRSISYTTAFSSSQLYSQIVKWVKNQIPVEDSSLKSKGNSPKALIKWLLNLERQGFLVFGDSILKYHSLDISKPDFKPPASELDSNEADDDNIFYIDNKRREEHTDDEKWKKEEKKRKGENSESDDDSLNSENEDEDSE</sequence>
<comment type="caution">
    <text evidence="2">The sequence shown here is derived from an EMBL/GenBank/DDBJ whole genome shotgun (WGS) entry which is preliminary data.</text>
</comment>
<dbReference type="Proteomes" id="UP001457282">
    <property type="component" value="Unassembled WGS sequence"/>
</dbReference>
<gene>
    <name evidence="2" type="ORF">M0R45_003514</name>
</gene>
<protein>
    <submittedName>
        <fullName evidence="2">Uncharacterized protein</fullName>
    </submittedName>
</protein>
<dbReference type="AlphaFoldDB" id="A0AAW1YFM7"/>
<organism evidence="2 3">
    <name type="scientific">Rubus argutus</name>
    <name type="common">Southern blackberry</name>
    <dbReference type="NCBI Taxonomy" id="59490"/>
    <lineage>
        <taxon>Eukaryota</taxon>
        <taxon>Viridiplantae</taxon>
        <taxon>Streptophyta</taxon>
        <taxon>Embryophyta</taxon>
        <taxon>Tracheophyta</taxon>
        <taxon>Spermatophyta</taxon>
        <taxon>Magnoliopsida</taxon>
        <taxon>eudicotyledons</taxon>
        <taxon>Gunneridae</taxon>
        <taxon>Pentapetalae</taxon>
        <taxon>rosids</taxon>
        <taxon>fabids</taxon>
        <taxon>Rosales</taxon>
        <taxon>Rosaceae</taxon>
        <taxon>Rosoideae</taxon>
        <taxon>Rosoideae incertae sedis</taxon>
        <taxon>Rubus</taxon>
    </lineage>
</organism>
<dbReference type="PANTHER" id="PTHR35505">
    <property type="entry name" value="OS01G0600300 PROTEIN"/>
    <property type="match status" value="1"/>
</dbReference>
<evidence type="ECO:0000313" key="3">
    <source>
        <dbReference type="Proteomes" id="UP001457282"/>
    </source>
</evidence>
<name>A0AAW1YFM7_RUBAR</name>
<feature type="compositionally biased region" description="Basic and acidic residues" evidence="1">
    <location>
        <begin position="442"/>
        <end position="466"/>
    </location>
</feature>
<feature type="compositionally biased region" description="Acidic residues" evidence="1">
    <location>
        <begin position="467"/>
        <end position="484"/>
    </location>
</feature>
<accession>A0AAW1YFM7</accession>
<keyword evidence="3" id="KW-1185">Reference proteome</keyword>